<dbReference type="PROSITE" id="PS52004">
    <property type="entry name" value="KS3_2"/>
    <property type="match status" value="1"/>
</dbReference>
<feature type="region of interest" description="Disordered" evidence="5">
    <location>
        <begin position="1370"/>
        <end position="1393"/>
    </location>
</feature>
<dbReference type="InterPro" id="IPR014043">
    <property type="entry name" value="Acyl_transferase_dom"/>
</dbReference>
<dbReference type="STRING" id="96561.Dole_1676"/>
<dbReference type="InterPro" id="IPR016039">
    <property type="entry name" value="Thiolase-like"/>
</dbReference>
<dbReference type="eggNOG" id="COG1028">
    <property type="taxonomic scope" value="Bacteria"/>
</dbReference>
<dbReference type="InterPro" id="IPR014030">
    <property type="entry name" value="Ketoacyl_synth_N"/>
</dbReference>
<dbReference type="GO" id="GO:0004315">
    <property type="term" value="F:3-oxoacyl-[acyl-carrier-protein] synthase activity"/>
    <property type="evidence" value="ECO:0007669"/>
    <property type="project" value="InterPro"/>
</dbReference>
<feature type="domain" description="Carrier" evidence="6">
    <location>
        <begin position="1188"/>
        <end position="1268"/>
    </location>
</feature>
<feature type="domain" description="Carrier" evidence="6">
    <location>
        <begin position="1090"/>
        <end position="1170"/>
    </location>
</feature>
<dbReference type="InterPro" id="IPR049900">
    <property type="entry name" value="PKS_mFAS_DH"/>
</dbReference>
<evidence type="ECO:0000313" key="10">
    <source>
        <dbReference type="Proteomes" id="UP000008561"/>
    </source>
</evidence>
<dbReference type="Pfam" id="PF02801">
    <property type="entry name" value="Ketoacyl-synt_C"/>
    <property type="match status" value="1"/>
</dbReference>
<dbReference type="HOGENOM" id="CLU_000022_30_2_7"/>
<keyword evidence="2" id="KW-0597">Phosphoprotein</keyword>
<feature type="domain" description="Ketosynthase family 3 (KS3)" evidence="7">
    <location>
        <begin position="9"/>
        <end position="467"/>
    </location>
</feature>
<evidence type="ECO:0000256" key="2">
    <source>
        <dbReference type="ARBA" id="ARBA00022553"/>
    </source>
</evidence>
<dbReference type="Pfam" id="PF00550">
    <property type="entry name" value="PP-binding"/>
    <property type="match status" value="3"/>
</dbReference>
<dbReference type="SUPFAM" id="SSF51735">
    <property type="entry name" value="NAD(P)-binding Rossmann-fold domains"/>
    <property type="match status" value="2"/>
</dbReference>
<dbReference type="Proteomes" id="UP000008561">
    <property type="component" value="Chromosome"/>
</dbReference>
<evidence type="ECO:0000256" key="3">
    <source>
        <dbReference type="ARBA" id="ARBA00022679"/>
    </source>
</evidence>
<dbReference type="CDD" id="cd08953">
    <property type="entry name" value="KR_2_SDR_x"/>
    <property type="match status" value="1"/>
</dbReference>
<dbReference type="Pfam" id="PF14765">
    <property type="entry name" value="PS-DH"/>
    <property type="match status" value="1"/>
</dbReference>
<dbReference type="Pfam" id="PF16197">
    <property type="entry name" value="KAsynt_C_assoc"/>
    <property type="match status" value="1"/>
</dbReference>
<dbReference type="InterPro" id="IPR016035">
    <property type="entry name" value="Acyl_Trfase/lysoPLipase"/>
</dbReference>
<dbReference type="InterPro" id="IPR016036">
    <property type="entry name" value="Malonyl_transacylase_ACP-bd"/>
</dbReference>
<dbReference type="Gene3D" id="3.40.47.10">
    <property type="match status" value="1"/>
</dbReference>
<dbReference type="EMBL" id="CP000859">
    <property type="protein sequence ID" value="ABW67480.1"/>
    <property type="molecule type" value="Genomic_DNA"/>
</dbReference>
<evidence type="ECO:0000313" key="9">
    <source>
        <dbReference type="EMBL" id="ABW67480.1"/>
    </source>
</evidence>
<feature type="domain" description="Carrier" evidence="6">
    <location>
        <begin position="1286"/>
        <end position="1366"/>
    </location>
</feature>
<dbReference type="Gene3D" id="3.10.129.110">
    <property type="entry name" value="Polyketide synthase dehydratase"/>
    <property type="match status" value="1"/>
</dbReference>
<dbReference type="KEGG" id="dol:Dole_1676"/>
<dbReference type="InterPro" id="IPR018201">
    <property type="entry name" value="Ketoacyl_synth_AS"/>
</dbReference>
<dbReference type="eggNOG" id="COG0236">
    <property type="taxonomic scope" value="Bacteria"/>
</dbReference>
<dbReference type="InterPro" id="IPR009081">
    <property type="entry name" value="PP-bd_ACP"/>
</dbReference>
<dbReference type="Pfam" id="PF00109">
    <property type="entry name" value="ketoacyl-synt"/>
    <property type="match status" value="1"/>
</dbReference>
<dbReference type="PROSITE" id="PS50075">
    <property type="entry name" value="CARRIER"/>
    <property type="match status" value="3"/>
</dbReference>
<dbReference type="SMART" id="SM00825">
    <property type="entry name" value="PKS_KS"/>
    <property type="match status" value="1"/>
</dbReference>
<keyword evidence="3" id="KW-0808">Transferase</keyword>
<feature type="region of interest" description="Disordered" evidence="5">
    <location>
        <begin position="1057"/>
        <end position="1082"/>
    </location>
</feature>
<dbReference type="PANTHER" id="PTHR43074">
    <property type="entry name" value="OMEGA-3 POLYUNSATURATED FATTY ACID SYNTHASE PFAB-RELATED"/>
    <property type="match status" value="1"/>
</dbReference>
<dbReference type="Gene3D" id="3.40.366.10">
    <property type="entry name" value="Malonyl-Coenzyme A Acyl Carrier Protein, domain 2"/>
    <property type="match status" value="1"/>
</dbReference>
<feature type="compositionally biased region" description="Low complexity" evidence="5">
    <location>
        <begin position="1073"/>
        <end position="1082"/>
    </location>
</feature>
<sequence>MKKEGGIDNQAVAVVGMGSLFPLSASVKEYWRLISRGEDAITDVPSTHWSAEDYFRQDSKGGDFTYCKRGGFLSAIDYDPTEFGIPPTILEATDTAQLLSLVVTKMALEDAGYGDTGRAWNRERTGVVLGATGTQELVVPLASRLGFPFWKRALEDAGVPAEVADDVMARISDAYVAWQENSFPGLLGNVIAGRIANRFNLGGTNCVVDAACASSLSAVNLAVLELLSGKSDMMLTGGVDALNDIFMHMCFAKTSVLSFSGDAKPFSKDADGTVLGEGIGIVVLKRLADAEADGDRIYAVIRAMGTSSDGRSAGIYAPVAEGQLRALRRAYNDAGFSPETVALIEAHGTGTRVGDAVEFEALKTFFNESGVEGKDRCAIGSVKSMIGHTKAAAGAASLIKASLALYHKAIPPTLKVTEPDPKINIDQTPFYISTSLRPWLSTKKHPRRAGLSSFGFGGSNFHVVMEEYKAEKETPAWDGSVEIAAFSGDSAADVQAGLKTFTEGVEAHAAKAGGRFAGVRVTAFKTRETFSHAHACRLLMVIERTDDVADLLQKAMAAVTGGDAAAADGKKIFYDTEAGHAGKVAFIFPGQGSQYPYMARDLAVAFPEAHAVFETADIQFANLGAAPDIRLSDRVFPPGLFEKDKKSTEEALRNTDFAQPAIGAASLATNKVLARFGLCPDMTCGHSFGELSALCCAGWMDEETFLSLAAARGKYMAAAGKEKGAMLAIKADLARIEQFIADNGLDLVLANRNSYEQGVLSGREAEIDRAAELCKKDKLRATRLTVAAAFHTELVQDAAKPFKDYLRKKDITCSDIKVFSNVTAQPYPRDPAETRKILGNQLLNPVNFVEEVENMYADGARTFLEVGPKSVLTGLVKSILKGKHFDALATDGSGGRNFGQTDLARVICFFAAQGRPVRLTEWEIPPVQARQQKMSLSICGANYRKEKPARPKRAPMVQKTEPVPVAASGLQTAPASAAPPPGPDTDLVKNALAVVSESLRSMQALQQQTADAHQKFLETQTEAGKALGIVLEKTRSLGQTVMGEDGVVPAVPIKRSAPSAPAVRPEATPPSEPKAAIPAAAPKTPAGQSVDIAAIEAAMLDIVSRVTGYPVEMLGLEMDIENDLGIDSIKRVEILSVFEEEHPDIPSATPEDLAEMRTLKEICDHLVSLSGAVAGTPSAAPASAAARASSADIEAAMLDIVSRVTGYPVEMLGLEMDIENDLGIDSIKRVEILSVFEEEHPDIPSATPEDLAEMRTLKEICDHLVSLFGAMAGTPSAAPASAAARASSADIEAAMLDIVSRVTGYPVEMLGLEMDIENDLGIDSIKRVEILSVFEEEHPDIPSATPEDLAEMRTLKEICDHLMKLGGIQTTPAGDKPAPAVTAEPPEDTADSSGPVLRRVIQMESLPPDSQPPLALAKGKTLFVCTTDASWGRAVVEALMAMDVNAALLENVSPEQDVSNAGGLLILGGLDPAEKQLWHPEDERFVKDAFALAGRVGPVLIDGVKKNQVGIFAAVTFLDGQLGFGRTRAFNPMQAALAGLVKTAAIEWPGVTCRVIDLDPEWTDVKAAAHAVAMEILSAEDPVEVGLSVEGKKGVALAAAPCEPEDLPLKSGDVVVVSGGARGVTAQCALALAKKVRPVLVLLGRSPLPGPEPAWLAGVTSEPEIKKQILENEFSGKTATPAEVDRVFKKHMAGREIAANMEALRAVCTEVVYRSTDVRDDAAVEDLFKAVSEKFGPVRCIVHGAGVLEDRFIIDKTADQFDRVFDTKVAGAKALVLAADMKALRCLVFFSSVSARMGNKGQADYAMANEVLNKTAQLMALQNQGCRVISFNWGPWDGGMVTASLKREFEKSRVALIPLAAGARCMVEEMASPAGDVEVVIGAGFDDVGKATPETSPAPAPAKKEVENTGPLFEAFTRKVDVEEFPVLKSHLLDGRPVVPFALAAEWVGSGALHANPGLMLIGIDDMRVLSGIKVDETGRTVTVLAGKPIKSGTAFEVAVQIKSDSSGKETVHYGARAVLAAAYETPPVFTEPASLASSGYTRTAAELYDTVLFHGKALHGLQEVVACSTEGIKATISSAPSPKQWIRRPVRNTWLADPLALDTAFQMAIVWCHEQAGMVCLPVSFKSFRQYRTAFPAEGVTAVLAVTNRTSRKMRGDVFFLDENGAMVACMTGFEAVMDKSLGAAFKS</sequence>
<dbReference type="InterPro" id="IPR020841">
    <property type="entry name" value="PKS_Beta-ketoAc_synthase_dom"/>
</dbReference>
<keyword evidence="1" id="KW-0596">Phosphopantetheine</keyword>
<dbReference type="InterPro" id="IPR014031">
    <property type="entry name" value="Ketoacyl_synth_C"/>
</dbReference>
<dbReference type="SMART" id="SM00822">
    <property type="entry name" value="PKS_KR"/>
    <property type="match status" value="1"/>
</dbReference>
<dbReference type="SUPFAM" id="SSF47336">
    <property type="entry name" value="ACP-like"/>
    <property type="match status" value="3"/>
</dbReference>
<keyword evidence="10" id="KW-1185">Reference proteome</keyword>
<dbReference type="RefSeq" id="WP_012175096.1">
    <property type="nucleotide sequence ID" value="NC_009943.1"/>
</dbReference>
<dbReference type="InterPro" id="IPR057326">
    <property type="entry name" value="KR_dom"/>
</dbReference>
<dbReference type="InterPro" id="IPR032821">
    <property type="entry name" value="PKS_assoc"/>
</dbReference>
<feature type="domain" description="PKS/mFAS DH" evidence="8">
    <location>
        <begin position="1899"/>
        <end position="2186"/>
    </location>
</feature>
<evidence type="ECO:0000256" key="1">
    <source>
        <dbReference type="ARBA" id="ARBA00022450"/>
    </source>
</evidence>
<reference evidence="9 10" key="1">
    <citation type="submission" date="2007-10" db="EMBL/GenBank/DDBJ databases">
        <title>Complete sequence of Desulfococcus oleovorans Hxd3.</title>
        <authorList>
            <consortium name="US DOE Joint Genome Institute"/>
            <person name="Copeland A."/>
            <person name="Lucas S."/>
            <person name="Lapidus A."/>
            <person name="Barry K."/>
            <person name="Glavina del Rio T."/>
            <person name="Dalin E."/>
            <person name="Tice H."/>
            <person name="Pitluck S."/>
            <person name="Kiss H."/>
            <person name="Brettin T."/>
            <person name="Bruce D."/>
            <person name="Detter J.C."/>
            <person name="Han C."/>
            <person name="Schmutz J."/>
            <person name="Larimer F."/>
            <person name="Land M."/>
            <person name="Hauser L."/>
            <person name="Kyrpides N."/>
            <person name="Kim E."/>
            <person name="Wawrik B."/>
            <person name="Richardson P."/>
        </authorList>
    </citation>
    <scope>NUCLEOTIDE SEQUENCE [LARGE SCALE GENOMIC DNA]</scope>
    <source>
        <strain evidence="10">DSM 6200 / JCM 39069 / Hxd3</strain>
    </source>
</reference>
<dbReference type="PANTHER" id="PTHR43074:SF1">
    <property type="entry name" value="BETA-KETOACYL SYNTHASE FAMILY PROTEIN-RELATED"/>
    <property type="match status" value="1"/>
</dbReference>
<proteinExistence type="predicted"/>
<dbReference type="InterPro" id="IPR052568">
    <property type="entry name" value="PKS-FAS_Synthase"/>
</dbReference>
<dbReference type="Gene3D" id="3.40.50.720">
    <property type="entry name" value="NAD(P)-binding Rossmann-like Domain"/>
    <property type="match status" value="1"/>
</dbReference>
<dbReference type="Pfam" id="PF00698">
    <property type="entry name" value="Acyl_transf_1"/>
    <property type="match status" value="1"/>
</dbReference>
<dbReference type="SMART" id="SM00827">
    <property type="entry name" value="PKS_AT"/>
    <property type="match status" value="1"/>
</dbReference>
<dbReference type="OrthoDB" id="7617297at2"/>
<dbReference type="CDD" id="cd00833">
    <property type="entry name" value="PKS"/>
    <property type="match status" value="1"/>
</dbReference>
<evidence type="ECO:0000259" key="8">
    <source>
        <dbReference type="PROSITE" id="PS52019"/>
    </source>
</evidence>
<evidence type="ECO:0000256" key="5">
    <source>
        <dbReference type="SAM" id="MobiDB-lite"/>
    </source>
</evidence>
<dbReference type="InterPro" id="IPR001227">
    <property type="entry name" value="Ac_transferase_dom_sf"/>
</dbReference>
<evidence type="ECO:0000256" key="4">
    <source>
        <dbReference type="PROSITE-ProRule" id="PRU01363"/>
    </source>
</evidence>
<dbReference type="InterPro" id="IPR049551">
    <property type="entry name" value="PKS_DH_C"/>
</dbReference>
<dbReference type="PROSITE" id="PS52019">
    <property type="entry name" value="PKS_MFAS_DH"/>
    <property type="match status" value="1"/>
</dbReference>
<dbReference type="SUPFAM" id="SSF53901">
    <property type="entry name" value="Thiolase-like"/>
    <property type="match status" value="1"/>
</dbReference>
<dbReference type="InterPro" id="IPR042104">
    <property type="entry name" value="PKS_dehydratase_sf"/>
</dbReference>
<dbReference type="InterPro" id="IPR036291">
    <property type="entry name" value="NAD(P)-bd_dom_sf"/>
</dbReference>
<dbReference type="PROSITE" id="PS00606">
    <property type="entry name" value="KS3_1"/>
    <property type="match status" value="1"/>
</dbReference>
<dbReference type="Gene3D" id="1.10.1200.10">
    <property type="entry name" value="ACP-like"/>
    <property type="match status" value="3"/>
</dbReference>
<gene>
    <name evidence="9" type="ordered locus">Dole_1676</name>
</gene>
<feature type="region of interest" description="C-terminal hotdog fold" evidence="4">
    <location>
        <begin position="2040"/>
        <end position="2186"/>
    </location>
</feature>
<dbReference type="eggNOG" id="COG3321">
    <property type="taxonomic scope" value="Bacteria"/>
</dbReference>
<dbReference type="Pfam" id="PF08659">
    <property type="entry name" value="KR"/>
    <property type="match status" value="1"/>
</dbReference>
<dbReference type="GO" id="GO:0006633">
    <property type="term" value="P:fatty acid biosynthetic process"/>
    <property type="evidence" value="ECO:0007669"/>
    <property type="project" value="InterPro"/>
</dbReference>
<protein>
    <submittedName>
        <fullName evidence="9">Polyketide-type polyunsaturated fatty acid synthase, PfaA</fullName>
    </submittedName>
</protein>
<name>A9A0I0_DESOH</name>
<feature type="region of interest" description="N-terminal hotdog fold" evidence="4">
    <location>
        <begin position="1899"/>
        <end position="2025"/>
    </location>
</feature>
<evidence type="ECO:0000259" key="7">
    <source>
        <dbReference type="PROSITE" id="PS52004"/>
    </source>
</evidence>
<feature type="active site" description="Proton donor; for dehydratase activity" evidence="4">
    <location>
        <position position="2103"/>
    </location>
</feature>
<dbReference type="SUPFAM" id="SSF55048">
    <property type="entry name" value="Probable ACP-binding domain of malonyl-CoA ACP transacylase"/>
    <property type="match status" value="1"/>
</dbReference>
<dbReference type="SUPFAM" id="SSF52151">
    <property type="entry name" value="FabD/lysophospholipase-like"/>
    <property type="match status" value="1"/>
</dbReference>
<organism evidence="9 10">
    <name type="scientific">Desulfosudis oleivorans (strain DSM 6200 / JCM 39069 / Hxd3)</name>
    <name type="common">Desulfococcus oleovorans</name>
    <dbReference type="NCBI Taxonomy" id="96561"/>
    <lineage>
        <taxon>Bacteria</taxon>
        <taxon>Pseudomonadati</taxon>
        <taxon>Thermodesulfobacteriota</taxon>
        <taxon>Desulfobacteria</taxon>
        <taxon>Desulfobacterales</taxon>
        <taxon>Desulfosudaceae</taxon>
        <taxon>Desulfosudis</taxon>
    </lineage>
</organism>
<dbReference type="InterPro" id="IPR036736">
    <property type="entry name" value="ACP-like_sf"/>
</dbReference>
<evidence type="ECO:0000259" key="6">
    <source>
        <dbReference type="PROSITE" id="PS50075"/>
    </source>
</evidence>
<feature type="active site" description="Proton acceptor; for dehydratase activity" evidence="4">
    <location>
        <position position="1931"/>
    </location>
</feature>
<dbReference type="InterPro" id="IPR013968">
    <property type="entry name" value="PKS_KR"/>
</dbReference>
<accession>A9A0I0</accession>